<dbReference type="Gene3D" id="3.20.20.80">
    <property type="entry name" value="Glycosidases"/>
    <property type="match status" value="1"/>
</dbReference>
<dbReference type="InterPro" id="IPR017853">
    <property type="entry name" value="GH"/>
</dbReference>
<gene>
    <name evidence="5" type="ORF">Q7A36_28180</name>
</gene>
<dbReference type="Pfam" id="PF00150">
    <property type="entry name" value="Cellulase"/>
    <property type="match status" value="1"/>
</dbReference>
<protein>
    <submittedName>
        <fullName evidence="5">Cellulase family glycosylhydrolase</fullName>
    </submittedName>
</protein>
<accession>A0ABT9E7V0</accession>
<evidence type="ECO:0000313" key="5">
    <source>
        <dbReference type="EMBL" id="MDO9712254.1"/>
    </source>
</evidence>
<evidence type="ECO:0000313" key="6">
    <source>
        <dbReference type="Proteomes" id="UP001243009"/>
    </source>
</evidence>
<keyword evidence="1 3" id="KW-0378">Hydrolase</keyword>
<evidence type="ECO:0000256" key="1">
    <source>
        <dbReference type="ARBA" id="ARBA00022801"/>
    </source>
</evidence>
<evidence type="ECO:0000259" key="4">
    <source>
        <dbReference type="Pfam" id="PF00150"/>
    </source>
</evidence>
<feature type="domain" description="Glycoside hydrolase family 5" evidence="4">
    <location>
        <begin position="14"/>
        <end position="302"/>
    </location>
</feature>
<name>A0ABT9E7V0_9PROT</name>
<dbReference type="RefSeq" id="WP_305107109.1">
    <property type="nucleotide sequence ID" value="NZ_JAUTWS010000043.1"/>
</dbReference>
<organism evidence="5 6">
    <name type="scientific">Paracraurococcus lichenis</name>
    <dbReference type="NCBI Taxonomy" id="3064888"/>
    <lineage>
        <taxon>Bacteria</taxon>
        <taxon>Pseudomonadati</taxon>
        <taxon>Pseudomonadota</taxon>
        <taxon>Alphaproteobacteria</taxon>
        <taxon>Acetobacterales</taxon>
        <taxon>Roseomonadaceae</taxon>
        <taxon>Paracraurococcus</taxon>
    </lineage>
</organism>
<evidence type="ECO:0000256" key="3">
    <source>
        <dbReference type="RuleBase" id="RU361153"/>
    </source>
</evidence>
<dbReference type="EMBL" id="JAUTWS010000043">
    <property type="protein sequence ID" value="MDO9712254.1"/>
    <property type="molecule type" value="Genomic_DNA"/>
</dbReference>
<dbReference type="InterPro" id="IPR001547">
    <property type="entry name" value="Glyco_hydro_5"/>
</dbReference>
<proteinExistence type="inferred from homology"/>
<comment type="caution">
    <text evidence="5">The sequence shown here is derived from an EMBL/GenBank/DDBJ whole genome shotgun (WGS) entry which is preliminary data.</text>
</comment>
<dbReference type="Proteomes" id="UP001243009">
    <property type="component" value="Unassembled WGS sequence"/>
</dbReference>
<comment type="similarity">
    <text evidence="3">Belongs to the glycosyl hydrolase 5 (cellulase A) family.</text>
</comment>
<sequence length="347" mass="38261">MDTFHVDGRYLLDTADNRVVLRGVNLPVLDNWGFPPDSRISEVEKTGANAVRLQWYVNYKGGDRPAYTLSDLDTLLDECRLNRLIPILMLADFTCAGDPKVVNSGLIPWWTDCNVVTVLNKHRKYLIIKLANEVGQYRWSPSPAAALASFQAEYKTAISAIRSHGLNMPVMIDAPDCGSSLEAFTNPGVGIGQDLIAHDPQRNVLLSVHAYWAAYGGMARLLGDPLAATLPLVFGEVANKQDEEVDATDAAGLPTRRTDFCFYDLDGTSERHPAPSGYSYQDLLTALGPRDIGWLAWSWWKDGCDRRQMTSTGNFTDLTLYGDDLVNNPTYGLRLGTFAAARTATLP</sequence>
<evidence type="ECO:0000256" key="2">
    <source>
        <dbReference type="ARBA" id="ARBA00023295"/>
    </source>
</evidence>
<dbReference type="SUPFAM" id="SSF51445">
    <property type="entry name" value="(Trans)glycosidases"/>
    <property type="match status" value="1"/>
</dbReference>
<reference evidence="5 6" key="1">
    <citation type="submission" date="2023-08" db="EMBL/GenBank/DDBJ databases">
        <title>The draft genome sequence of Paracraurococcus sp. LOR1-02.</title>
        <authorList>
            <person name="Kingkaew E."/>
            <person name="Tanasupawat S."/>
        </authorList>
    </citation>
    <scope>NUCLEOTIDE SEQUENCE [LARGE SCALE GENOMIC DNA]</scope>
    <source>
        <strain evidence="5 6">LOR1-02</strain>
    </source>
</reference>
<keyword evidence="6" id="KW-1185">Reference proteome</keyword>
<keyword evidence="2 3" id="KW-0326">Glycosidase</keyword>